<evidence type="ECO:0000259" key="6">
    <source>
        <dbReference type="PROSITE" id="PS51084"/>
    </source>
</evidence>
<dbReference type="InterPro" id="IPR036265">
    <property type="entry name" value="HIT-like_sf"/>
</dbReference>
<proteinExistence type="inferred from homology"/>
<evidence type="ECO:0000256" key="4">
    <source>
        <dbReference type="PIRSR" id="PIRSR601310-3"/>
    </source>
</evidence>
<dbReference type="GO" id="GO:0003824">
    <property type="term" value="F:catalytic activity"/>
    <property type="evidence" value="ECO:0007669"/>
    <property type="project" value="InterPro"/>
</dbReference>
<evidence type="ECO:0000256" key="5">
    <source>
        <dbReference type="PROSITE-ProRule" id="PRU00464"/>
    </source>
</evidence>
<dbReference type="InterPro" id="IPR019808">
    <property type="entry name" value="Histidine_triad_CS"/>
</dbReference>
<accession>A0A8K0EJN6</accession>
<feature type="active site" description="Tele-AMP-histidine intermediate" evidence="3">
    <location>
        <position position="167"/>
    </location>
</feature>
<dbReference type="Pfam" id="PF01230">
    <property type="entry name" value="HIT"/>
    <property type="match status" value="1"/>
</dbReference>
<comment type="catalytic activity">
    <reaction evidence="1">
        <text>adenosine 5'-phosphoramidate + H2O = NH4(+) + AMP</text>
        <dbReference type="Rhea" id="RHEA:67916"/>
        <dbReference type="ChEBI" id="CHEBI:15377"/>
        <dbReference type="ChEBI" id="CHEBI:28938"/>
        <dbReference type="ChEBI" id="CHEBI:57890"/>
        <dbReference type="ChEBI" id="CHEBI:456215"/>
    </reaction>
</comment>
<dbReference type="CDD" id="cd01276">
    <property type="entry name" value="PKCI_related"/>
    <property type="match status" value="1"/>
</dbReference>
<dbReference type="AlphaFoldDB" id="A0A8K0EJN6"/>
<evidence type="ECO:0000313" key="7">
    <source>
        <dbReference type="EMBL" id="CAH1250769.1"/>
    </source>
</evidence>
<dbReference type="PROSITE" id="PS51084">
    <property type="entry name" value="HIT_2"/>
    <property type="match status" value="1"/>
</dbReference>
<dbReference type="PROSITE" id="PS00892">
    <property type="entry name" value="HIT_1"/>
    <property type="match status" value="1"/>
</dbReference>
<dbReference type="InterPro" id="IPR001310">
    <property type="entry name" value="Histidine_triad_HIT"/>
</dbReference>
<gene>
    <name evidence="7" type="primary">HINT1</name>
    <name evidence="7" type="ORF">BLAG_LOCUS11372</name>
</gene>
<keyword evidence="8" id="KW-1185">Reference proteome</keyword>
<dbReference type="SUPFAM" id="SSF54197">
    <property type="entry name" value="HIT-like"/>
    <property type="match status" value="1"/>
</dbReference>
<feature type="short sequence motif" description="Histidine triad motif" evidence="4 5">
    <location>
        <begin position="165"/>
        <end position="169"/>
    </location>
</feature>
<reference evidence="7" key="1">
    <citation type="submission" date="2022-01" db="EMBL/GenBank/DDBJ databases">
        <authorList>
            <person name="Braso-Vives M."/>
        </authorList>
    </citation>
    <scope>NUCLEOTIDE SEQUENCE</scope>
</reference>
<evidence type="ECO:0000256" key="3">
    <source>
        <dbReference type="PIRSR" id="PIRSR601310-1"/>
    </source>
</evidence>
<evidence type="ECO:0000256" key="1">
    <source>
        <dbReference type="ARBA" id="ARBA00024472"/>
    </source>
</evidence>
<dbReference type="Gene3D" id="3.30.428.10">
    <property type="entry name" value="HIT-like"/>
    <property type="match status" value="1"/>
</dbReference>
<dbReference type="Proteomes" id="UP000838412">
    <property type="component" value="Chromosome 18"/>
</dbReference>
<evidence type="ECO:0000313" key="8">
    <source>
        <dbReference type="Proteomes" id="UP000838412"/>
    </source>
</evidence>
<organism evidence="7 8">
    <name type="scientific">Branchiostoma lanceolatum</name>
    <name type="common">Common lancelet</name>
    <name type="synonym">Amphioxus lanceolatum</name>
    <dbReference type="NCBI Taxonomy" id="7740"/>
    <lineage>
        <taxon>Eukaryota</taxon>
        <taxon>Metazoa</taxon>
        <taxon>Chordata</taxon>
        <taxon>Cephalochordata</taxon>
        <taxon>Leptocardii</taxon>
        <taxon>Amphioxiformes</taxon>
        <taxon>Branchiostomatidae</taxon>
        <taxon>Branchiostoma</taxon>
    </lineage>
</organism>
<feature type="domain" description="HIT" evidence="6">
    <location>
        <begin position="73"/>
        <end position="181"/>
    </location>
</feature>
<evidence type="ECO:0000256" key="2">
    <source>
        <dbReference type="ARBA" id="ARBA00025764"/>
    </source>
</evidence>
<dbReference type="OrthoDB" id="672793at2759"/>
<dbReference type="EMBL" id="OV696703">
    <property type="protein sequence ID" value="CAH1250769.1"/>
    <property type="molecule type" value="Genomic_DNA"/>
</dbReference>
<dbReference type="PRINTS" id="PR00332">
    <property type="entry name" value="HISTRIAD"/>
</dbReference>
<sequence length="181" mass="19800">MRSRPRCGGVAKNRAASDVIVKMAVPVRVLRQKNLIFQFAAALSFAPRIVLTNHKAQAAAEARQKYGNPEPTIFSKILDGSIPADIIHDDDKCIAFRDVSPQAPKHFLVIPRAPIPQLSMAQDDDSQLLGHLLNVARKTAVKEGLDNGYRVVINDGKDGSQSVYHLHVHVLGGRQMGWPPG</sequence>
<dbReference type="FunFam" id="3.30.428.10:FF:000005">
    <property type="entry name" value="Histidine triad nucleotide-binding protein 1"/>
    <property type="match status" value="1"/>
</dbReference>
<comment type="similarity">
    <text evidence="2">Belongs to the HINT family.</text>
</comment>
<name>A0A8K0EJN6_BRALA</name>
<protein>
    <submittedName>
        <fullName evidence="7">HINT1 protein</fullName>
    </submittedName>
</protein>
<dbReference type="PANTHER" id="PTHR23089">
    <property type="entry name" value="HISTIDINE TRIAD HIT PROTEIN"/>
    <property type="match status" value="1"/>
</dbReference>
<dbReference type="InterPro" id="IPR011146">
    <property type="entry name" value="HIT-like"/>
</dbReference>